<evidence type="ECO:0000259" key="6">
    <source>
        <dbReference type="PROSITE" id="PS50045"/>
    </source>
</evidence>
<dbReference type="PROSITE" id="PS50045">
    <property type="entry name" value="SIGMA54_INTERACT_4"/>
    <property type="match status" value="1"/>
</dbReference>
<dbReference type="PANTHER" id="PTHR32071">
    <property type="entry name" value="TRANSCRIPTIONAL REGULATORY PROTEIN"/>
    <property type="match status" value="1"/>
</dbReference>
<evidence type="ECO:0000256" key="3">
    <source>
        <dbReference type="ARBA" id="ARBA00023015"/>
    </source>
</evidence>
<dbReference type="PROSITE" id="PS00675">
    <property type="entry name" value="SIGMA54_INTERACT_1"/>
    <property type="match status" value="1"/>
</dbReference>
<dbReference type="InterPro" id="IPR000014">
    <property type="entry name" value="PAS"/>
</dbReference>
<dbReference type="Gene3D" id="1.10.8.60">
    <property type="match status" value="1"/>
</dbReference>
<accession>A0ABX1TLC4</accession>
<dbReference type="CDD" id="cd00009">
    <property type="entry name" value="AAA"/>
    <property type="match status" value="1"/>
</dbReference>
<proteinExistence type="predicted"/>
<dbReference type="InterPro" id="IPR025944">
    <property type="entry name" value="Sigma_54_int_dom_CS"/>
</dbReference>
<dbReference type="SUPFAM" id="SSF52540">
    <property type="entry name" value="P-loop containing nucleoside triphosphate hydrolases"/>
    <property type="match status" value="1"/>
</dbReference>
<keyword evidence="10" id="KW-1185">Reference proteome</keyword>
<evidence type="ECO:0000256" key="5">
    <source>
        <dbReference type="ARBA" id="ARBA00023163"/>
    </source>
</evidence>
<gene>
    <name evidence="9" type="ORF">E4P82_10015</name>
</gene>
<dbReference type="InterPro" id="IPR003018">
    <property type="entry name" value="GAF"/>
</dbReference>
<keyword evidence="3" id="KW-0805">Transcription regulation</keyword>
<dbReference type="PANTHER" id="PTHR32071:SF123">
    <property type="entry name" value="DNA-BINDING TRANSCRIPTIONAL ACTIVATOR HYFR-RELATED"/>
    <property type="match status" value="1"/>
</dbReference>
<sequence>MSALNPHIQAELEDRLRFETLLAELSMRFINLPPDQVDQEIENALRCLVEALHVDRSTLGHLSEDRRDIVVTHSFTRPGFEAFPLFPSLATAAPLLVRTLLSGQPFIMPRLVDLPTEGDADRQLFRSHQILSGMVVPLMVGGRVIGAVGCSLAHGEREWPEPMVRGLRLIADVFANALARQSADRALQESEERMRLAAAAAHIGLWVWDIPHDAIWVSDRARILYGVQPDEPVNFQRFIASLHPEDRSPVETAVQGVLRQGGDFCEEYRVVYPNGVVRWLYAIGSCRLDAQGQPVRLMGASLDITERRDQEARLRGALEEVQRLQAQLARENLYLRQEVKSSQGHGRIVGQSPALRRVLTQVEQVAPTASSVLLLGETGTGKELFATAIHTLSPRRNRAMVRVNCAAIPAALIESELFGREKGAYSGALARQIGRFEMADGSTIFLDEISELPLESQAKLLRVLQEKEVERLGSPKIIKVDVRVIAATNRDLAKAVAEGRFREDLYYRLNVFPITAPPLRERLEDVPLLVWAFVEEFSKAMGKPVEAITKTSLLGLQRYPWPGNVRELRNTIERVMILASGPTLKIDRPGTVATPVTRGLATLAEAEREHIQRVLEFTGGRIRGASGAAEILGLKPTTLESRMAKLGLHRR</sequence>
<name>A0ABX1TLC4_9GAMM</name>
<feature type="domain" description="Sigma-54 factor interaction" evidence="6">
    <location>
        <begin position="348"/>
        <end position="577"/>
    </location>
</feature>
<keyword evidence="4" id="KW-0238">DNA-binding</keyword>
<dbReference type="CDD" id="cd00130">
    <property type="entry name" value="PAS"/>
    <property type="match status" value="1"/>
</dbReference>
<dbReference type="PROSITE" id="PS50113">
    <property type="entry name" value="PAC"/>
    <property type="match status" value="1"/>
</dbReference>
<keyword evidence="1" id="KW-0547">Nucleotide-binding</keyword>
<dbReference type="SMART" id="SM00065">
    <property type="entry name" value="GAF"/>
    <property type="match status" value="1"/>
</dbReference>
<evidence type="ECO:0000313" key="10">
    <source>
        <dbReference type="Proteomes" id="UP000760480"/>
    </source>
</evidence>
<dbReference type="Pfam" id="PF02954">
    <property type="entry name" value="HTH_8"/>
    <property type="match status" value="1"/>
</dbReference>
<organism evidence="9 10">
    <name type="scientific">Candidatus Competibacter phosphatis</name>
    <dbReference type="NCBI Taxonomy" id="221280"/>
    <lineage>
        <taxon>Bacteria</taxon>
        <taxon>Pseudomonadati</taxon>
        <taxon>Pseudomonadota</taxon>
        <taxon>Gammaproteobacteria</taxon>
        <taxon>Candidatus Competibacteraceae</taxon>
        <taxon>Candidatus Competibacter</taxon>
    </lineage>
</organism>
<dbReference type="Pfam" id="PF08447">
    <property type="entry name" value="PAS_3"/>
    <property type="match status" value="1"/>
</dbReference>
<evidence type="ECO:0000256" key="4">
    <source>
        <dbReference type="ARBA" id="ARBA00023125"/>
    </source>
</evidence>
<dbReference type="InterPro" id="IPR000700">
    <property type="entry name" value="PAS-assoc_C"/>
</dbReference>
<dbReference type="SUPFAM" id="SSF55785">
    <property type="entry name" value="PYP-like sensor domain (PAS domain)"/>
    <property type="match status" value="1"/>
</dbReference>
<evidence type="ECO:0000259" key="8">
    <source>
        <dbReference type="PROSITE" id="PS50113"/>
    </source>
</evidence>
<reference evidence="9 10" key="1">
    <citation type="submission" date="2019-03" db="EMBL/GenBank/DDBJ databases">
        <title>Metabolic reconstructions from genomes of highly enriched 'Candidatus Accumulibacter' and 'Candidatus Competibacter' bioreactor populations.</title>
        <authorList>
            <person name="Annavajhala M.K."/>
            <person name="Welles L."/>
            <person name="Abbas B."/>
            <person name="Sorokin D."/>
            <person name="Park H."/>
            <person name="Van Loosdrecht M."/>
            <person name="Chandran K."/>
        </authorList>
    </citation>
    <scope>NUCLEOTIDE SEQUENCE [LARGE SCALE GENOMIC DNA]</scope>
    <source>
        <strain evidence="9 10">SBR_G</strain>
    </source>
</reference>
<feature type="domain" description="PAC" evidence="8">
    <location>
        <begin position="264"/>
        <end position="316"/>
    </location>
</feature>
<evidence type="ECO:0000256" key="1">
    <source>
        <dbReference type="ARBA" id="ARBA00022741"/>
    </source>
</evidence>
<dbReference type="SMART" id="SM00091">
    <property type="entry name" value="PAS"/>
    <property type="match status" value="1"/>
</dbReference>
<dbReference type="InterPro" id="IPR002078">
    <property type="entry name" value="Sigma_54_int"/>
</dbReference>
<dbReference type="InterPro" id="IPR002197">
    <property type="entry name" value="HTH_Fis"/>
</dbReference>
<keyword evidence="5" id="KW-0804">Transcription</keyword>
<evidence type="ECO:0000259" key="7">
    <source>
        <dbReference type="PROSITE" id="PS50112"/>
    </source>
</evidence>
<keyword evidence="2" id="KW-0067">ATP-binding</keyword>
<dbReference type="Pfam" id="PF00158">
    <property type="entry name" value="Sigma54_activat"/>
    <property type="match status" value="1"/>
</dbReference>
<dbReference type="InterPro" id="IPR025662">
    <property type="entry name" value="Sigma_54_int_dom_ATP-bd_1"/>
</dbReference>
<dbReference type="InterPro" id="IPR009057">
    <property type="entry name" value="Homeodomain-like_sf"/>
</dbReference>
<dbReference type="PROSITE" id="PS50112">
    <property type="entry name" value="PAS"/>
    <property type="match status" value="1"/>
</dbReference>
<dbReference type="SUPFAM" id="SSF46689">
    <property type="entry name" value="Homeodomain-like"/>
    <property type="match status" value="1"/>
</dbReference>
<dbReference type="InterPro" id="IPR003593">
    <property type="entry name" value="AAA+_ATPase"/>
</dbReference>
<dbReference type="Pfam" id="PF01590">
    <property type="entry name" value="GAF"/>
    <property type="match status" value="1"/>
</dbReference>
<dbReference type="SUPFAM" id="SSF55781">
    <property type="entry name" value="GAF domain-like"/>
    <property type="match status" value="1"/>
</dbReference>
<dbReference type="Gene3D" id="1.10.10.60">
    <property type="entry name" value="Homeodomain-like"/>
    <property type="match status" value="1"/>
</dbReference>
<evidence type="ECO:0000313" key="9">
    <source>
        <dbReference type="EMBL" id="NMQ19502.1"/>
    </source>
</evidence>
<dbReference type="InterPro" id="IPR035965">
    <property type="entry name" value="PAS-like_dom_sf"/>
</dbReference>
<dbReference type="InterPro" id="IPR058031">
    <property type="entry name" value="AAA_lid_NorR"/>
</dbReference>
<dbReference type="Pfam" id="PF25601">
    <property type="entry name" value="AAA_lid_14"/>
    <property type="match status" value="1"/>
</dbReference>
<dbReference type="NCBIfam" id="TIGR00229">
    <property type="entry name" value="sensory_box"/>
    <property type="match status" value="1"/>
</dbReference>
<dbReference type="Gene3D" id="2.10.70.100">
    <property type="match status" value="1"/>
</dbReference>
<dbReference type="Gene3D" id="3.40.50.300">
    <property type="entry name" value="P-loop containing nucleotide triphosphate hydrolases"/>
    <property type="match status" value="1"/>
</dbReference>
<dbReference type="InterPro" id="IPR027417">
    <property type="entry name" value="P-loop_NTPase"/>
</dbReference>
<comment type="caution">
    <text evidence="9">The sequence shown here is derived from an EMBL/GenBank/DDBJ whole genome shotgun (WGS) entry which is preliminary data.</text>
</comment>
<evidence type="ECO:0000256" key="2">
    <source>
        <dbReference type="ARBA" id="ARBA00022840"/>
    </source>
</evidence>
<dbReference type="Proteomes" id="UP000760480">
    <property type="component" value="Unassembled WGS sequence"/>
</dbReference>
<dbReference type="InterPro" id="IPR013655">
    <property type="entry name" value="PAS_fold_3"/>
</dbReference>
<dbReference type="Gene3D" id="3.30.450.20">
    <property type="entry name" value="PAS domain"/>
    <property type="match status" value="1"/>
</dbReference>
<dbReference type="Gene3D" id="3.30.450.40">
    <property type="match status" value="1"/>
</dbReference>
<dbReference type="EMBL" id="SPMZ01000027">
    <property type="protein sequence ID" value="NMQ19502.1"/>
    <property type="molecule type" value="Genomic_DNA"/>
</dbReference>
<feature type="domain" description="PAS" evidence="7">
    <location>
        <begin position="190"/>
        <end position="261"/>
    </location>
</feature>
<dbReference type="InterPro" id="IPR029016">
    <property type="entry name" value="GAF-like_dom_sf"/>
</dbReference>
<protein>
    <submittedName>
        <fullName evidence="9">PAS domain S-box protein</fullName>
    </submittedName>
</protein>
<dbReference type="PROSITE" id="PS00688">
    <property type="entry name" value="SIGMA54_INTERACT_3"/>
    <property type="match status" value="1"/>
</dbReference>
<dbReference type="RefSeq" id="WP_246327498.1">
    <property type="nucleotide sequence ID" value="NZ_SPMZ01000027.1"/>
</dbReference>
<dbReference type="SMART" id="SM00382">
    <property type="entry name" value="AAA"/>
    <property type="match status" value="1"/>
</dbReference>